<dbReference type="EC" id="3.1.1.31" evidence="2"/>
<dbReference type="Proteomes" id="UP001182991">
    <property type="component" value="Unassembled WGS sequence"/>
</dbReference>
<organism evidence="2 3">
    <name type="scientific">Mesonia ostreae</name>
    <dbReference type="NCBI Taxonomy" id="861110"/>
    <lineage>
        <taxon>Bacteria</taxon>
        <taxon>Pseudomonadati</taxon>
        <taxon>Bacteroidota</taxon>
        <taxon>Flavobacteriia</taxon>
        <taxon>Flavobacteriales</taxon>
        <taxon>Flavobacteriaceae</taxon>
        <taxon>Mesonia</taxon>
    </lineage>
</organism>
<dbReference type="RefSeq" id="WP_311400987.1">
    <property type="nucleotide sequence ID" value="NZ_JAVRBG010000004.1"/>
</dbReference>
<dbReference type="SUPFAM" id="SSF100950">
    <property type="entry name" value="NagB/RpiA/CoA transferase-like"/>
    <property type="match status" value="1"/>
</dbReference>
<comment type="caution">
    <text evidence="2">The sequence shown here is derived from an EMBL/GenBank/DDBJ whole genome shotgun (WGS) entry which is preliminary data.</text>
</comment>
<evidence type="ECO:0000259" key="1">
    <source>
        <dbReference type="Pfam" id="PF01182"/>
    </source>
</evidence>
<keyword evidence="3" id="KW-1185">Reference proteome</keyword>
<dbReference type="GO" id="GO:0017057">
    <property type="term" value="F:6-phosphogluconolactonase activity"/>
    <property type="evidence" value="ECO:0007669"/>
    <property type="project" value="UniProtKB-EC"/>
</dbReference>
<evidence type="ECO:0000313" key="2">
    <source>
        <dbReference type="EMBL" id="MDT0294032.1"/>
    </source>
</evidence>
<dbReference type="EMBL" id="JAVRBG010000004">
    <property type="protein sequence ID" value="MDT0294032.1"/>
    <property type="molecule type" value="Genomic_DNA"/>
</dbReference>
<dbReference type="Pfam" id="PF01182">
    <property type="entry name" value="Glucosamine_iso"/>
    <property type="match status" value="1"/>
</dbReference>
<dbReference type="PANTHER" id="PTHR42892:SF1">
    <property type="entry name" value="GLUCOSAMINE-6-PHOSPHATE ISOMERASE"/>
    <property type="match status" value="1"/>
</dbReference>
<accession>A0ABU2KH42</accession>
<reference evidence="3" key="1">
    <citation type="submission" date="2023-07" db="EMBL/GenBank/DDBJ databases">
        <title>Isolating and identifying novel microbial strains from the Mariana Trench.</title>
        <authorList>
            <person name="Fu H."/>
        </authorList>
    </citation>
    <scope>NUCLEOTIDE SEQUENCE [LARGE SCALE GENOMIC DNA]</scope>
    <source>
        <strain evidence="3">T-y2</strain>
    </source>
</reference>
<evidence type="ECO:0000313" key="3">
    <source>
        <dbReference type="Proteomes" id="UP001182991"/>
    </source>
</evidence>
<dbReference type="InterPro" id="IPR052960">
    <property type="entry name" value="GlcN6P_deaminase-like"/>
</dbReference>
<dbReference type="InterPro" id="IPR006148">
    <property type="entry name" value="Glc/Gal-6P_isomerase"/>
</dbReference>
<proteinExistence type="predicted"/>
<feature type="domain" description="Glucosamine/galactosamine-6-phosphate isomerase" evidence="1">
    <location>
        <begin position="4"/>
        <end position="102"/>
    </location>
</feature>
<gene>
    <name evidence="2" type="ORF">RLT85_05245</name>
</gene>
<dbReference type="PANTHER" id="PTHR42892">
    <property type="entry name" value="GLUCOSAMINE-6-PHOSPHATE DEAMINASE-LIKE PROTEIN BT_0258-RELATED"/>
    <property type="match status" value="1"/>
</dbReference>
<protein>
    <submittedName>
        <fullName evidence="2">6-phosphogluconolactonase</fullName>
        <ecNumber evidence="2">3.1.1.31</ecNumber>
    </submittedName>
</protein>
<dbReference type="Gene3D" id="3.40.50.1360">
    <property type="match status" value="1"/>
</dbReference>
<keyword evidence="2" id="KW-0378">Hydrolase</keyword>
<name>A0ABU2KH42_9FLAO</name>
<dbReference type="InterPro" id="IPR037171">
    <property type="entry name" value="NagB/RpiA_transferase-like"/>
</dbReference>
<sequence length="121" mass="13222">MGGLDLQLLGIGRNGHIGFNESGSSFESKTRLVTLDLVTREDAQADFGGLDRVPQQAISMGVNTILQAKKIFLLALGKRKSEIVRKALEGKITPEIPASFLQSLAQVEYVLDHEAAKEMRK</sequence>